<dbReference type="Pfam" id="PF01699">
    <property type="entry name" value="Na_Ca_ex"/>
    <property type="match status" value="2"/>
</dbReference>
<dbReference type="PANTHER" id="PTHR37958:SF1">
    <property type="entry name" value="SODIUM-POTASSIUM_PROTON ANTIPORTER CHAA"/>
    <property type="match status" value="1"/>
</dbReference>
<dbReference type="PANTHER" id="PTHR37958">
    <property type="entry name" value="SODIUM-POTASSIUM/PROTON ANTIPORTER CHAA"/>
    <property type="match status" value="1"/>
</dbReference>
<evidence type="ECO:0000256" key="3">
    <source>
        <dbReference type="ARBA" id="ARBA00022989"/>
    </source>
</evidence>
<keyword evidence="4 5" id="KW-0472">Membrane</keyword>
<feature type="transmembrane region" description="Helical" evidence="5">
    <location>
        <begin position="139"/>
        <end position="159"/>
    </location>
</feature>
<evidence type="ECO:0000256" key="5">
    <source>
        <dbReference type="SAM" id="Phobius"/>
    </source>
</evidence>
<keyword evidence="2 5" id="KW-0812">Transmembrane</keyword>
<feature type="transmembrane region" description="Helical" evidence="5">
    <location>
        <begin position="171"/>
        <end position="190"/>
    </location>
</feature>
<evidence type="ECO:0000256" key="2">
    <source>
        <dbReference type="ARBA" id="ARBA00022692"/>
    </source>
</evidence>
<protein>
    <submittedName>
        <fullName evidence="7">Ionic transporter y4hA</fullName>
    </submittedName>
</protein>
<accession>A0ABS6IC14</accession>
<feature type="transmembrane region" description="Helical" evidence="5">
    <location>
        <begin position="287"/>
        <end position="310"/>
    </location>
</feature>
<name>A0ABS6IC14_9HYPH</name>
<dbReference type="InterPro" id="IPR004837">
    <property type="entry name" value="NaCa_Exmemb"/>
</dbReference>
<dbReference type="EMBL" id="JAHOPB010000001">
    <property type="protein sequence ID" value="MBU8872137.1"/>
    <property type="molecule type" value="Genomic_DNA"/>
</dbReference>
<gene>
    <name evidence="7" type="ORF">KQ910_00105</name>
</gene>
<reference evidence="7 8" key="1">
    <citation type="submission" date="2021-06" db="EMBL/GenBank/DDBJ databases">
        <authorList>
            <person name="Lee D.H."/>
        </authorList>
    </citation>
    <scope>NUCLEOTIDE SEQUENCE [LARGE SCALE GENOMIC DNA]</scope>
    <source>
        <strain evidence="7 8">MMS21-HV4-11</strain>
    </source>
</reference>
<comment type="subcellular location">
    <subcellularLocation>
        <location evidence="1">Membrane</location>
        <topology evidence="1">Multi-pass membrane protein</topology>
    </subcellularLocation>
</comment>
<dbReference type="InterPro" id="IPR052946">
    <property type="entry name" value="Alkaline_pH_Ca-Antiporter"/>
</dbReference>
<proteinExistence type="predicted"/>
<organism evidence="7 8">
    <name type="scientific">Reyranella humidisoli</name>
    <dbReference type="NCBI Taxonomy" id="2849149"/>
    <lineage>
        <taxon>Bacteria</taxon>
        <taxon>Pseudomonadati</taxon>
        <taxon>Pseudomonadota</taxon>
        <taxon>Alphaproteobacteria</taxon>
        <taxon>Hyphomicrobiales</taxon>
        <taxon>Reyranellaceae</taxon>
        <taxon>Reyranella</taxon>
    </lineage>
</organism>
<comment type="caution">
    <text evidence="7">The sequence shown here is derived from an EMBL/GenBank/DDBJ whole genome shotgun (WGS) entry which is preliminary data.</text>
</comment>
<feature type="transmembrane region" description="Helical" evidence="5">
    <location>
        <begin position="106"/>
        <end position="127"/>
    </location>
</feature>
<feature type="domain" description="Sodium/calcium exchanger membrane region" evidence="6">
    <location>
        <begin position="222"/>
        <end position="364"/>
    </location>
</feature>
<evidence type="ECO:0000313" key="8">
    <source>
        <dbReference type="Proteomes" id="UP000727907"/>
    </source>
</evidence>
<feature type="transmembrane region" description="Helical" evidence="5">
    <location>
        <begin position="37"/>
        <end position="59"/>
    </location>
</feature>
<evidence type="ECO:0000256" key="1">
    <source>
        <dbReference type="ARBA" id="ARBA00004141"/>
    </source>
</evidence>
<evidence type="ECO:0000259" key="6">
    <source>
        <dbReference type="Pfam" id="PF01699"/>
    </source>
</evidence>
<sequence>MASARKPLSWRLVPALGLLIALAISLAIGRGSLSPTMAAVLPVIELAVLMATVFSSVHHADVIAHRLGEPYGTLVLTVAVTVIEVALILSIMFAGEGNEGLARETVFSVIMVVCNGMVGLCLIVGGLRYGEQGFRLPGANAYLVVLMPLATLTLILPTYTTSAPGPFYSPTQLVFVSFVTLVLYGVFLYVQTIRHRDYFLSDSGEGHGEAGGGPTPTEFWESVGQLVVSLVAVVLLAKGFSGSVEKVVTAVGAPRDAIGLLVALLVLLPETLAALRAARRNELQKSLNLALGSSLATIGLTIPAVSLLAMVLNQPLALGIDTHDIVLLVLTFGVSLVTFGGGRTNILPGFVHLVLFATFVFLIFVP</sequence>
<dbReference type="Proteomes" id="UP000727907">
    <property type="component" value="Unassembled WGS sequence"/>
</dbReference>
<evidence type="ECO:0000256" key="4">
    <source>
        <dbReference type="ARBA" id="ARBA00023136"/>
    </source>
</evidence>
<keyword evidence="8" id="KW-1185">Reference proteome</keyword>
<evidence type="ECO:0000313" key="7">
    <source>
        <dbReference type="EMBL" id="MBU8872137.1"/>
    </source>
</evidence>
<keyword evidence="3 5" id="KW-1133">Transmembrane helix</keyword>
<feature type="transmembrane region" description="Helical" evidence="5">
    <location>
        <begin position="346"/>
        <end position="365"/>
    </location>
</feature>
<feature type="transmembrane region" description="Helical" evidence="5">
    <location>
        <begin position="71"/>
        <end position="94"/>
    </location>
</feature>
<feature type="transmembrane region" description="Helical" evidence="5">
    <location>
        <begin position="316"/>
        <end position="339"/>
    </location>
</feature>
<feature type="domain" description="Sodium/calcium exchanger membrane region" evidence="6">
    <location>
        <begin position="44"/>
        <end position="192"/>
    </location>
</feature>
<dbReference type="RefSeq" id="WP_216955672.1">
    <property type="nucleotide sequence ID" value="NZ_JAHOPB010000001.1"/>
</dbReference>
<feature type="transmembrane region" description="Helical" evidence="5">
    <location>
        <begin position="257"/>
        <end position="275"/>
    </location>
</feature>